<dbReference type="EMBL" id="JBFNFH010000019">
    <property type="protein sequence ID" value="MFM1525452.1"/>
    <property type="molecule type" value="Genomic_DNA"/>
</dbReference>
<keyword evidence="5 6" id="KW-0472">Membrane</keyword>
<proteinExistence type="predicted"/>
<evidence type="ECO:0000313" key="8">
    <source>
        <dbReference type="EMBL" id="MFM1525452.1"/>
    </source>
</evidence>
<evidence type="ECO:0000259" key="7">
    <source>
        <dbReference type="Pfam" id="PF00482"/>
    </source>
</evidence>
<feature type="domain" description="Type II secretion system protein GspF" evidence="7">
    <location>
        <begin position="81"/>
        <end position="209"/>
    </location>
</feature>
<feature type="transmembrane region" description="Helical" evidence="6">
    <location>
        <begin position="15"/>
        <end position="36"/>
    </location>
</feature>
<dbReference type="RefSeq" id="WP_408126862.1">
    <property type="nucleotide sequence ID" value="NZ_JBFNFH010000019.1"/>
</dbReference>
<evidence type="ECO:0000256" key="3">
    <source>
        <dbReference type="ARBA" id="ARBA00022692"/>
    </source>
</evidence>
<dbReference type="PANTHER" id="PTHR35007">
    <property type="entry name" value="INTEGRAL MEMBRANE PROTEIN-RELATED"/>
    <property type="match status" value="1"/>
</dbReference>
<name>A0ABW9F844_9FIRM</name>
<dbReference type="PANTHER" id="PTHR35007:SF2">
    <property type="entry name" value="PILUS ASSEMBLE PROTEIN"/>
    <property type="match status" value="1"/>
</dbReference>
<comment type="caution">
    <text evidence="8">The sequence shown here is derived from an EMBL/GenBank/DDBJ whole genome shotgun (WGS) entry which is preliminary data.</text>
</comment>
<evidence type="ECO:0000313" key="9">
    <source>
        <dbReference type="Proteomes" id="UP001629536"/>
    </source>
</evidence>
<gene>
    <name evidence="8" type="ORF">ABGF40_07175</name>
</gene>
<feature type="transmembrane region" description="Helical" evidence="6">
    <location>
        <begin position="191"/>
        <end position="212"/>
    </location>
</feature>
<keyword evidence="4 6" id="KW-1133">Transmembrane helix</keyword>
<evidence type="ECO:0000256" key="5">
    <source>
        <dbReference type="ARBA" id="ARBA00023136"/>
    </source>
</evidence>
<dbReference type="InterPro" id="IPR018076">
    <property type="entry name" value="T2SS_GspF_dom"/>
</dbReference>
<accession>A0ABW9F844</accession>
<protein>
    <submittedName>
        <fullName evidence="8">Type II secretion system F family protein</fullName>
    </submittedName>
</protein>
<evidence type="ECO:0000256" key="4">
    <source>
        <dbReference type="ARBA" id="ARBA00022989"/>
    </source>
</evidence>
<keyword evidence="3 6" id="KW-0812">Transmembrane</keyword>
<dbReference type="Proteomes" id="UP001629536">
    <property type="component" value="Unassembled WGS sequence"/>
</dbReference>
<feature type="transmembrane region" description="Helical" evidence="6">
    <location>
        <begin position="42"/>
        <end position="65"/>
    </location>
</feature>
<evidence type="ECO:0000256" key="1">
    <source>
        <dbReference type="ARBA" id="ARBA00004651"/>
    </source>
</evidence>
<evidence type="ECO:0000256" key="2">
    <source>
        <dbReference type="ARBA" id="ARBA00022475"/>
    </source>
</evidence>
<keyword evidence="2" id="KW-1003">Cell membrane</keyword>
<organism evidence="8 9">
    <name type="scientific">Helcococcus bovis</name>
    <dbReference type="NCBI Taxonomy" id="3153252"/>
    <lineage>
        <taxon>Bacteria</taxon>
        <taxon>Bacillati</taxon>
        <taxon>Bacillota</taxon>
        <taxon>Tissierellia</taxon>
        <taxon>Tissierellales</taxon>
        <taxon>Peptoniphilaceae</taxon>
        <taxon>Helcococcus</taxon>
    </lineage>
</organism>
<keyword evidence="9" id="KW-1185">Reference proteome</keyword>
<comment type="subcellular location">
    <subcellularLocation>
        <location evidence="1">Cell membrane</location>
        <topology evidence="1">Multi-pass membrane protein</topology>
    </subcellularLocation>
</comment>
<sequence>MKNLYGEDNLKYQEILFLSMKICIIYNLILLFLILISVYYNILLLFLFIIFIFTLNYYINVSQIIKYEKQKKKFKNDLPAFISRLSLMINSGIQLRVSIEFIINNSSGEVVEKLKLVNSLIKNGMSEIEAYNLILSRTDDLLIRKFIGNIVQNFEKGGDDLEDVLIMIKKDGDEFRKNDLILKTQEANRKLLIPNIIIFIGILLMVMIPILLNVV</sequence>
<dbReference type="Pfam" id="PF00482">
    <property type="entry name" value="T2SSF"/>
    <property type="match status" value="1"/>
</dbReference>
<reference evidence="8 9" key="1">
    <citation type="journal article" date="2024" name="Front. Microbiol.">
        <title>Pangenomic and biochemical analyses of Helcococcus ovis reveal widespread tetracycline resistance and a novel bacterial species, Helcococcus bovis.</title>
        <authorList>
            <person name="Cunha F."/>
            <person name="Zhai Y."/>
            <person name="Casaro S."/>
            <person name="Jones K.L."/>
            <person name="Hernandez M."/>
            <person name="Bisinotto R.S."/>
            <person name="Kariyawasam S."/>
            <person name="Brown M.B."/>
            <person name="Phillips A."/>
            <person name="Jeong K.C."/>
            <person name="Galvao K.N."/>
        </authorList>
    </citation>
    <scope>NUCLEOTIDE SEQUENCE [LARGE SCALE GENOMIC DNA]</scope>
    <source>
        <strain evidence="8 9">KG197</strain>
    </source>
</reference>
<evidence type="ECO:0000256" key="6">
    <source>
        <dbReference type="SAM" id="Phobius"/>
    </source>
</evidence>